<evidence type="ECO:0008006" key="4">
    <source>
        <dbReference type="Google" id="ProtNLM"/>
    </source>
</evidence>
<accession>A0ABT5HTU5</accession>
<proteinExistence type="predicted"/>
<dbReference type="EMBL" id="JAQQKX010000006">
    <property type="protein sequence ID" value="MDC7683493.1"/>
    <property type="molecule type" value="Genomic_DNA"/>
</dbReference>
<comment type="caution">
    <text evidence="2">The sequence shown here is derived from an EMBL/GenBank/DDBJ whole genome shotgun (WGS) entry which is preliminary data.</text>
</comment>
<evidence type="ECO:0000313" key="2">
    <source>
        <dbReference type="EMBL" id="MDC7683493.1"/>
    </source>
</evidence>
<dbReference type="Proteomes" id="UP001214854">
    <property type="component" value="Unassembled WGS sequence"/>
</dbReference>
<feature type="compositionally biased region" description="Basic and acidic residues" evidence="1">
    <location>
        <begin position="163"/>
        <end position="176"/>
    </location>
</feature>
<protein>
    <recommendedName>
        <fullName evidence="4">Terminase small subunit</fullName>
    </recommendedName>
</protein>
<feature type="region of interest" description="Disordered" evidence="1">
    <location>
        <begin position="163"/>
        <end position="211"/>
    </location>
</feature>
<keyword evidence="3" id="KW-1185">Reference proteome</keyword>
<feature type="compositionally biased region" description="Basic and acidic residues" evidence="1">
    <location>
        <begin position="195"/>
        <end position="205"/>
    </location>
</feature>
<organism evidence="2 3">
    <name type="scientific">Asticcacaulis aquaticus</name>
    <dbReference type="NCBI Taxonomy" id="2984212"/>
    <lineage>
        <taxon>Bacteria</taxon>
        <taxon>Pseudomonadati</taxon>
        <taxon>Pseudomonadota</taxon>
        <taxon>Alphaproteobacteria</taxon>
        <taxon>Caulobacterales</taxon>
        <taxon>Caulobacteraceae</taxon>
        <taxon>Asticcacaulis</taxon>
    </lineage>
</organism>
<sequence length="211" mass="23703">MSQDPRTSERLTPEERRARLRAFADRILMCVEQMDDPKDMVEAERAMRFGALVERVYSRCDAADVLRDKQAAVKIVHRVELANKTEWQQSLINKGKLPAPPLPAVAVPVASPVARVVALQVAPKLETKRAPASVVVPVATVDGGKDPWRHVLDRLKTELRYRPDIDEDGELSRELDDLADDYADDPYPDDPWYDEDGKPMADPRRKPGPSG</sequence>
<evidence type="ECO:0000313" key="3">
    <source>
        <dbReference type="Proteomes" id="UP001214854"/>
    </source>
</evidence>
<reference evidence="2 3" key="1">
    <citation type="submission" date="2023-01" db="EMBL/GenBank/DDBJ databases">
        <title>Novel species of the genus Asticcacaulis isolated from rivers.</title>
        <authorList>
            <person name="Lu H."/>
        </authorList>
    </citation>
    <scope>NUCLEOTIDE SEQUENCE [LARGE SCALE GENOMIC DNA]</scope>
    <source>
        <strain evidence="2 3">BYS171W</strain>
    </source>
</reference>
<gene>
    <name evidence="2" type="ORF">PQU92_09415</name>
</gene>
<name>A0ABT5HTU5_9CAUL</name>
<evidence type="ECO:0000256" key="1">
    <source>
        <dbReference type="SAM" id="MobiDB-lite"/>
    </source>
</evidence>
<dbReference type="RefSeq" id="WP_272747961.1">
    <property type="nucleotide sequence ID" value="NZ_JAQQKX010000006.1"/>
</dbReference>
<feature type="compositionally biased region" description="Acidic residues" evidence="1">
    <location>
        <begin position="177"/>
        <end position="194"/>
    </location>
</feature>